<keyword evidence="3" id="KW-1185">Reference proteome</keyword>
<sequence>MGRFVRQPLVPSRRLASRQERQSLAPERSSGDFSKVQPAAMQKESTLGRVGHILMSMAGKMHPVMILHRLEYSLGSCFSAGELRVLGSVAGVSPDRCEFPGGAWQLTVAGRSRLANSKHARNTVWHGRSRGEQCGEGRGI</sequence>
<gene>
    <name evidence="2" type="ORF">AG1IA_05138</name>
</gene>
<dbReference type="AlphaFoldDB" id="L8WVK7"/>
<evidence type="ECO:0000256" key="1">
    <source>
        <dbReference type="SAM" id="MobiDB-lite"/>
    </source>
</evidence>
<dbReference type="HOGENOM" id="CLU_1836492_0_0_1"/>
<evidence type="ECO:0000313" key="2">
    <source>
        <dbReference type="EMBL" id="ELU40832.1"/>
    </source>
</evidence>
<organism evidence="2 3">
    <name type="scientific">Thanatephorus cucumeris (strain AG1-IA)</name>
    <name type="common">Rice sheath blight fungus</name>
    <name type="synonym">Rhizoctonia solani</name>
    <dbReference type="NCBI Taxonomy" id="983506"/>
    <lineage>
        <taxon>Eukaryota</taxon>
        <taxon>Fungi</taxon>
        <taxon>Dikarya</taxon>
        <taxon>Basidiomycota</taxon>
        <taxon>Agaricomycotina</taxon>
        <taxon>Agaricomycetes</taxon>
        <taxon>Cantharellales</taxon>
        <taxon>Ceratobasidiaceae</taxon>
        <taxon>Rhizoctonia</taxon>
        <taxon>Rhizoctonia solani AG-1</taxon>
    </lineage>
</organism>
<protein>
    <submittedName>
        <fullName evidence="2">Uncharacterized protein</fullName>
    </submittedName>
</protein>
<dbReference type="EMBL" id="AFRT01001305">
    <property type="protein sequence ID" value="ELU40832.1"/>
    <property type="molecule type" value="Genomic_DNA"/>
</dbReference>
<evidence type="ECO:0000313" key="3">
    <source>
        <dbReference type="Proteomes" id="UP000011668"/>
    </source>
</evidence>
<accession>L8WVK7</accession>
<feature type="region of interest" description="Disordered" evidence="1">
    <location>
        <begin position="12"/>
        <end position="43"/>
    </location>
</feature>
<reference evidence="2 3" key="1">
    <citation type="journal article" date="2013" name="Nat. Commun.">
        <title>The evolution and pathogenic mechanisms of the rice sheath blight pathogen.</title>
        <authorList>
            <person name="Zheng A."/>
            <person name="Lin R."/>
            <person name="Xu L."/>
            <person name="Qin P."/>
            <person name="Tang C."/>
            <person name="Ai P."/>
            <person name="Zhang D."/>
            <person name="Liu Y."/>
            <person name="Sun Z."/>
            <person name="Feng H."/>
            <person name="Wang Y."/>
            <person name="Chen Y."/>
            <person name="Liang X."/>
            <person name="Fu R."/>
            <person name="Li Q."/>
            <person name="Zhang J."/>
            <person name="Yu X."/>
            <person name="Xie Z."/>
            <person name="Ding L."/>
            <person name="Guan P."/>
            <person name="Tang J."/>
            <person name="Liang Y."/>
            <person name="Wang S."/>
            <person name="Deng Q."/>
            <person name="Li S."/>
            <person name="Zhu J."/>
            <person name="Wang L."/>
            <person name="Liu H."/>
            <person name="Li P."/>
        </authorList>
    </citation>
    <scope>NUCLEOTIDE SEQUENCE [LARGE SCALE GENOMIC DNA]</scope>
    <source>
        <strain evidence="3">AG-1 IA</strain>
    </source>
</reference>
<dbReference type="Proteomes" id="UP000011668">
    <property type="component" value="Unassembled WGS sequence"/>
</dbReference>
<name>L8WVK7_THACA</name>
<comment type="caution">
    <text evidence="2">The sequence shown here is derived from an EMBL/GenBank/DDBJ whole genome shotgun (WGS) entry which is preliminary data.</text>
</comment>
<proteinExistence type="predicted"/>